<keyword evidence="6" id="KW-0539">Nucleus</keyword>
<keyword evidence="11" id="KW-1185">Reference proteome</keyword>
<feature type="compositionally biased region" description="Low complexity" evidence="8">
    <location>
        <begin position="10"/>
        <end position="23"/>
    </location>
</feature>
<dbReference type="PANTHER" id="PTHR31985">
    <property type="entry name" value="ETHYLENE-RESPONSIVE TRANSCRIPTION FACTOR ERF042-RELATED"/>
    <property type="match status" value="1"/>
</dbReference>
<name>A0AAQ3TSV2_PASNO</name>
<dbReference type="InterPro" id="IPR051032">
    <property type="entry name" value="AP2/ERF_TF_ERF_subfamily"/>
</dbReference>
<dbReference type="PROSITE" id="PS51032">
    <property type="entry name" value="AP2_ERF"/>
    <property type="match status" value="1"/>
</dbReference>
<evidence type="ECO:0000259" key="9">
    <source>
        <dbReference type="PROSITE" id="PS51032"/>
    </source>
</evidence>
<feature type="domain" description="AP2/ERF" evidence="9">
    <location>
        <begin position="65"/>
        <end position="122"/>
    </location>
</feature>
<gene>
    <name evidence="10" type="ORF">U9M48_025102</name>
</gene>
<dbReference type="FunFam" id="3.30.730.10:FF:000001">
    <property type="entry name" value="Ethylene-responsive transcription factor 2"/>
    <property type="match status" value="1"/>
</dbReference>
<keyword evidence="3" id="KW-0238">DNA-binding</keyword>
<dbReference type="EMBL" id="CP144749">
    <property type="protein sequence ID" value="WVZ77210.1"/>
    <property type="molecule type" value="Genomic_DNA"/>
</dbReference>
<dbReference type="Gene3D" id="3.30.730.10">
    <property type="entry name" value="AP2/ERF domain"/>
    <property type="match status" value="1"/>
</dbReference>
<evidence type="ECO:0000256" key="5">
    <source>
        <dbReference type="ARBA" id="ARBA00023163"/>
    </source>
</evidence>
<dbReference type="SMART" id="SM00380">
    <property type="entry name" value="AP2"/>
    <property type="match status" value="1"/>
</dbReference>
<comment type="subcellular location">
    <subcellularLocation>
        <location evidence="1">Nucleus</location>
    </subcellularLocation>
</comment>
<keyword evidence="4" id="KW-0010">Activator</keyword>
<keyword evidence="2" id="KW-0805">Transcription regulation</keyword>
<organism evidence="10 11">
    <name type="scientific">Paspalum notatum var. saurae</name>
    <dbReference type="NCBI Taxonomy" id="547442"/>
    <lineage>
        <taxon>Eukaryota</taxon>
        <taxon>Viridiplantae</taxon>
        <taxon>Streptophyta</taxon>
        <taxon>Embryophyta</taxon>
        <taxon>Tracheophyta</taxon>
        <taxon>Spermatophyta</taxon>
        <taxon>Magnoliopsida</taxon>
        <taxon>Liliopsida</taxon>
        <taxon>Poales</taxon>
        <taxon>Poaceae</taxon>
        <taxon>PACMAD clade</taxon>
        <taxon>Panicoideae</taxon>
        <taxon>Andropogonodae</taxon>
        <taxon>Paspaleae</taxon>
        <taxon>Paspalinae</taxon>
        <taxon>Paspalum</taxon>
    </lineage>
</organism>
<sequence>MGLQSLDTMPAEGGEASSPASSGVTGGTSPPPSPSPGGRRGCAEKRARDGVRAAAAGTTTKEHPSYRGVRMRAWGKWVSEIREPRKKSRIWLGTFPTPEMAARAHDAAALVVKGPAAVLNFPEMADALPRPASAAPRDVQAAAARAAAMVAVVEGVEPTAAAPVAASAVAAEAGAGASAALLLPLPQQPGGEEDEDEELEAIVELPRLEDLDADDAGAADAFGAAPPPPFSYFVHPHHDDVALLAATPPAWCDDDAAGYVAAAARHEHDDDLMMQLMQFGAAPDYYGDHGCWGGAAHHSVGAAVLWNL</sequence>
<proteinExistence type="inferred from homology"/>
<protein>
    <recommendedName>
        <fullName evidence="9">AP2/ERF domain-containing protein</fullName>
    </recommendedName>
</protein>
<dbReference type="InterPro" id="IPR036955">
    <property type="entry name" value="AP2/ERF_dom_sf"/>
</dbReference>
<dbReference type="PANTHER" id="PTHR31985:SF294">
    <property type="entry name" value="DEHYDRATION-RESPONSIVE ELEMENT-BINDING PROTEIN 3-LIKE"/>
    <property type="match status" value="1"/>
</dbReference>
<reference evidence="10 11" key="1">
    <citation type="submission" date="2024-02" db="EMBL/GenBank/DDBJ databases">
        <title>High-quality chromosome-scale genome assembly of Pensacola bahiagrass (Paspalum notatum Flugge var. saurae).</title>
        <authorList>
            <person name="Vega J.M."/>
            <person name="Podio M."/>
            <person name="Orjuela J."/>
            <person name="Siena L.A."/>
            <person name="Pessino S.C."/>
            <person name="Combes M.C."/>
            <person name="Mariac C."/>
            <person name="Albertini E."/>
            <person name="Pupilli F."/>
            <person name="Ortiz J.P.A."/>
            <person name="Leblanc O."/>
        </authorList>
    </citation>
    <scope>NUCLEOTIDE SEQUENCE [LARGE SCALE GENOMIC DNA]</scope>
    <source>
        <strain evidence="10">R1</strain>
        <tissue evidence="10">Leaf</tissue>
    </source>
</reference>
<dbReference type="PRINTS" id="PR00367">
    <property type="entry name" value="ETHRSPELEMNT"/>
</dbReference>
<dbReference type="InterPro" id="IPR001471">
    <property type="entry name" value="AP2/ERF_dom"/>
</dbReference>
<comment type="similarity">
    <text evidence="7">Belongs to the AP2/ERF transcription factor family. ERF subfamily.</text>
</comment>
<dbReference type="GO" id="GO:0003700">
    <property type="term" value="F:DNA-binding transcription factor activity"/>
    <property type="evidence" value="ECO:0007669"/>
    <property type="project" value="InterPro"/>
</dbReference>
<dbReference type="Pfam" id="PF00847">
    <property type="entry name" value="AP2"/>
    <property type="match status" value="1"/>
</dbReference>
<accession>A0AAQ3TSV2</accession>
<evidence type="ECO:0000313" key="10">
    <source>
        <dbReference type="EMBL" id="WVZ77210.1"/>
    </source>
</evidence>
<keyword evidence="5" id="KW-0804">Transcription</keyword>
<dbReference type="AlphaFoldDB" id="A0AAQ3TSV2"/>
<dbReference type="InterPro" id="IPR016177">
    <property type="entry name" value="DNA-bd_dom_sf"/>
</dbReference>
<feature type="region of interest" description="Disordered" evidence="8">
    <location>
        <begin position="1"/>
        <end position="67"/>
    </location>
</feature>
<feature type="compositionally biased region" description="Basic and acidic residues" evidence="8">
    <location>
        <begin position="41"/>
        <end position="51"/>
    </location>
</feature>
<evidence type="ECO:0000256" key="3">
    <source>
        <dbReference type="ARBA" id="ARBA00023125"/>
    </source>
</evidence>
<evidence type="ECO:0000256" key="1">
    <source>
        <dbReference type="ARBA" id="ARBA00004123"/>
    </source>
</evidence>
<evidence type="ECO:0000256" key="8">
    <source>
        <dbReference type="SAM" id="MobiDB-lite"/>
    </source>
</evidence>
<evidence type="ECO:0000256" key="2">
    <source>
        <dbReference type="ARBA" id="ARBA00023015"/>
    </source>
</evidence>
<dbReference type="GO" id="GO:0005634">
    <property type="term" value="C:nucleus"/>
    <property type="evidence" value="ECO:0007669"/>
    <property type="project" value="UniProtKB-SubCell"/>
</dbReference>
<evidence type="ECO:0000256" key="7">
    <source>
        <dbReference type="ARBA" id="ARBA00024343"/>
    </source>
</evidence>
<evidence type="ECO:0000256" key="6">
    <source>
        <dbReference type="ARBA" id="ARBA00023242"/>
    </source>
</evidence>
<evidence type="ECO:0000256" key="4">
    <source>
        <dbReference type="ARBA" id="ARBA00023159"/>
    </source>
</evidence>
<dbReference type="GO" id="GO:0003677">
    <property type="term" value="F:DNA binding"/>
    <property type="evidence" value="ECO:0007669"/>
    <property type="project" value="UniProtKB-KW"/>
</dbReference>
<evidence type="ECO:0000313" key="11">
    <source>
        <dbReference type="Proteomes" id="UP001341281"/>
    </source>
</evidence>
<dbReference type="SUPFAM" id="SSF54171">
    <property type="entry name" value="DNA-binding domain"/>
    <property type="match status" value="1"/>
</dbReference>
<dbReference type="Proteomes" id="UP001341281">
    <property type="component" value="Chromosome 05"/>
</dbReference>
<dbReference type="CDD" id="cd00018">
    <property type="entry name" value="AP2"/>
    <property type="match status" value="1"/>
</dbReference>